<keyword evidence="3" id="KW-1185">Reference proteome</keyword>
<accession>A0A0R1LZD1</accession>
<proteinExistence type="predicted"/>
<dbReference type="PATRIC" id="fig|1423731.3.peg.1757"/>
<sequence length="60" mass="6873">MSARLVFVLWSFGTALFNETLIFHFFYASSSSSRYAKIKAALALWQVLLTLIGFYVTSTW</sequence>
<evidence type="ECO:0000313" key="3">
    <source>
        <dbReference type="Proteomes" id="UP000051621"/>
    </source>
</evidence>
<feature type="transmembrane region" description="Helical" evidence="1">
    <location>
        <begin position="6"/>
        <end position="28"/>
    </location>
</feature>
<gene>
    <name evidence="2" type="ORF">FC81_GL001714</name>
</gene>
<protein>
    <submittedName>
        <fullName evidence="2">Uncharacterized protein</fullName>
    </submittedName>
</protein>
<reference evidence="2 3" key="1">
    <citation type="journal article" date="2015" name="Genome Announc.">
        <title>Expanding the biotechnology potential of lactobacilli through comparative genomics of 213 strains and associated genera.</title>
        <authorList>
            <person name="Sun Z."/>
            <person name="Harris H.M."/>
            <person name="McCann A."/>
            <person name="Guo C."/>
            <person name="Argimon S."/>
            <person name="Zhang W."/>
            <person name="Yang X."/>
            <person name="Jeffery I.B."/>
            <person name="Cooney J.C."/>
            <person name="Kagawa T.F."/>
            <person name="Liu W."/>
            <person name="Song Y."/>
            <person name="Salvetti E."/>
            <person name="Wrobel A."/>
            <person name="Rasinkangas P."/>
            <person name="Parkhill J."/>
            <person name="Rea M.C."/>
            <person name="O'Sullivan O."/>
            <person name="Ritari J."/>
            <person name="Douillard F.P."/>
            <person name="Paul Ross R."/>
            <person name="Yang R."/>
            <person name="Briner A.E."/>
            <person name="Felis G.E."/>
            <person name="de Vos W.M."/>
            <person name="Barrangou R."/>
            <person name="Klaenhammer T.R."/>
            <person name="Caufield P.W."/>
            <person name="Cui Y."/>
            <person name="Zhang H."/>
            <person name="O'Toole P.W."/>
        </authorList>
    </citation>
    <scope>NUCLEOTIDE SEQUENCE [LARGE SCALE GENOMIC DNA]</scope>
    <source>
        <strain evidence="2 3">DSM 19910</strain>
    </source>
</reference>
<dbReference type="STRING" id="1423731.FC81_GL001714"/>
<name>A0A0R1LZD1_9LACO</name>
<dbReference type="EMBL" id="AZEF01000032">
    <property type="protein sequence ID" value="KRL00880.1"/>
    <property type="molecule type" value="Genomic_DNA"/>
</dbReference>
<evidence type="ECO:0000256" key="1">
    <source>
        <dbReference type="SAM" id="Phobius"/>
    </source>
</evidence>
<dbReference type="Proteomes" id="UP000051621">
    <property type="component" value="Unassembled WGS sequence"/>
</dbReference>
<keyword evidence="1" id="KW-1133">Transmembrane helix</keyword>
<feature type="transmembrane region" description="Helical" evidence="1">
    <location>
        <begin position="40"/>
        <end position="57"/>
    </location>
</feature>
<keyword evidence="1" id="KW-0472">Membrane</keyword>
<organism evidence="2 3">
    <name type="scientific">Liquorilactobacillus capillatus DSM 19910</name>
    <dbReference type="NCBI Taxonomy" id="1423731"/>
    <lineage>
        <taxon>Bacteria</taxon>
        <taxon>Bacillati</taxon>
        <taxon>Bacillota</taxon>
        <taxon>Bacilli</taxon>
        <taxon>Lactobacillales</taxon>
        <taxon>Lactobacillaceae</taxon>
        <taxon>Liquorilactobacillus</taxon>
    </lineage>
</organism>
<comment type="caution">
    <text evidence="2">The sequence shown here is derived from an EMBL/GenBank/DDBJ whole genome shotgun (WGS) entry which is preliminary data.</text>
</comment>
<keyword evidence="1" id="KW-0812">Transmembrane</keyword>
<dbReference type="AlphaFoldDB" id="A0A0R1LZD1"/>
<evidence type="ECO:0000313" key="2">
    <source>
        <dbReference type="EMBL" id="KRL00880.1"/>
    </source>
</evidence>